<gene>
    <name evidence="2" type="ORF">J2S42_003519</name>
</gene>
<organism evidence="2 3">
    <name type="scientific">Catenuloplanes indicus</name>
    <dbReference type="NCBI Taxonomy" id="137267"/>
    <lineage>
        <taxon>Bacteria</taxon>
        <taxon>Bacillati</taxon>
        <taxon>Actinomycetota</taxon>
        <taxon>Actinomycetes</taxon>
        <taxon>Micromonosporales</taxon>
        <taxon>Micromonosporaceae</taxon>
        <taxon>Catenuloplanes</taxon>
    </lineage>
</organism>
<reference evidence="2 3" key="1">
    <citation type="submission" date="2023-07" db="EMBL/GenBank/DDBJ databases">
        <title>Sequencing the genomes of 1000 actinobacteria strains.</title>
        <authorList>
            <person name="Klenk H.-P."/>
        </authorList>
    </citation>
    <scope>NUCLEOTIDE SEQUENCE [LARGE SCALE GENOMIC DNA]</scope>
    <source>
        <strain evidence="2 3">DSM 44709</strain>
    </source>
</reference>
<dbReference type="AlphaFoldDB" id="A0AAE3W1P7"/>
<keyword evidence="3" id="KW-1185">Reference proteome</keyword>
<evidence type="ECO:0000313" key="2">
    <source>
        <dbReference type="EMBL" id="MDQ0366850.1"/>
    </source>
</evidence>
<accession>A0AAE3W1P7</accession>
<dbReference type="Proteomes" id="UP001240236">
    <property type="component" value="Unassembled WGS sequence"/>
</dbReference>
<dbReference type="EMBL" id="JAUSUZ010000001">
    <property type="protein sequence ID" value="MDQ0366850.1"/>
    <property type="molecule type" value="Genomic_DNA"/>
</dbReference>
<feature type="domain" description="Rv3660c-like CheY-like N-terminal" evidence="1">
    <location>
        <begin position="22"/>
        <end position="126"/>
    </location>
</feature>
<dbReference type="InterPro" id="IPR059050">
    <property type="entry name" value="Rv3660c_N"/>
</dbReference>
<evidence type="ECO:0000259" key="1">
    <source>
        <dbReference type="Pfam" id="PF26563"/>
    </source>
</evidence>
<comment type="caution">
    <text evidence="2">The sequence shown here is derived from an EMBL/GenBank/DDBJ whole genome shotgun (WGS) entry which is preliminary data.</text>
</comment>
<sequence>MAAGHDRHDAGGAGVNGPVLLVTADPALVTLVRECAARAGAWLEIRHSLVGIRKQWRAARLVLLGADLAYPAYRRRMPALRSLIIVTANPPTPATTTAADRLQATFLAHVPIAQDWLVDKLTDTAADVMQQLTGLGYRIGYADPAVAAEHGHIRGRDLRTRRTSDEQAVYVSFGQVACGPDQLSQTNTVQRSNYRTAHRLWPTVWTDLAYADGAVLGAFVADLPPDILDAMYHLAEYPLLDDDDHRALRHAEIAASWRQWAAADVYKRLRRRAGDAMLALDADDVERLWWQTINAIDYQAEHTGLTVHWDYEAIVPAFAARLLTEIRRGPRTRARYRIHRQQEAPTPGSGWVVEHRGQQVATADTRFDAQIAVWHHHHGTTFGPPAAS</sequence>
<protein>
    <recommendedName>
        <fullName evidence="1">Rv3660c-like CheY-like N-terminal domain-containing protein</fullName>
    </recommendedName>
</protein>
<name>A0AAE3W1P7_9ACTN</name>
<dbReference type="Pfam" id="PF26563">
    <property type="entry name" value="Rv3660c_N"/>
    <property type="match status" value="1"/>
</dbReference>
<dbReference type="RefSeq" id="WP_307240473.1">
    <property type="nucleotide sequence ID" value="NZ_JAUSUZ010000001.1"/>
</dbReference>
<proteinExistence type="predicted"/>
<evidence type="ECO:0000313" key="3">
    <source>
        <dbReference type="Proteomes" id="UP001240236"/>
    </source>
</evidence>